<organism evidence="4 5">
    <name type="scientific">Desulfocicer vacuolatum DSM 3385</name>
    <dbReference type="NCBI Taxonomy" id="1121400"/>
    <lineage>
        <taxon>Bacteria</taxon>
        <taxon>Pseudomonadati</taxon>
        <taxon>Thermodesulfobacteriota</taxon>
        <taxon>Desulfobacteria</taxon>
        <taxon>Desulfobacterales</taxon>
        <taxon>Desulfobacteraceae</taxon>
        <taxon>Desulfocicer</taxon>
    </lineage>
</organism>
<dbReference type="OrthoDB" id="9793734at2"/>
<dbReference type="RefSeq" id="WP_084071119.1">
    <property type="nucleotide sequence ID" value="NZ_FWXY01000022.1"/>
</dbReference>
<proteinExistence type="predicted"/>
<dbReference type="InterPro" id="IPR001647">
    <property type="entry name" value="HTH_TetR"/>
</dbReference>
<accession>A0A1W2DXL8</accession>
<dbReference type="AlphaFoldDB" id="A0A1W2DXL8"/>
<keyword evidence="5" id="KW-1185">Reference proteome</keyword>
<sequence>MKKTIHKNKIRTRLIEIGLRLFSHYGYNGTEIKAIVDEVGVPKGSFYNYFKSKEDFTVAGIEFYSDTLITLSLQAH</sequence>
<feature type="DNA-binding region" description="H-T-H motif" evidence="2">
    <location>
        <begin position="31"/>
        <end position="50"/>
    </location>
</feature>
<dbReference type="InterPro" id="IPR050624">
    <property type="entry name" value="HTH-type_Tx_Regulator"/>
</dbReference>
<dbReference type="EMBL" id="FWXY01000022">
    <property type="protein sequence ID" value="SMD02241.1"/>
    <property type="molecule type" value="Genomic_DNA"/>
</dbReference>
<dbReference type="Proteomes" id="UP000192418">
    <property type="component" value="Unassembled WGS sequence"/>
</dbReference>
<gene>
    <name evidence="4" type="ORF">SAMN02746065_1222</name>
</gene>
<dbReference type="PROSITE" id="PS50977">
    <property type="entry name" value="HTH_TETR_2"/>
    <property type="match status" value="1"/>
</dbReference>
<keyword evidence="1 2" id="KW-0238">DNA-binding</keyword>
<dbReference type="Pfam" id="PF00440">
    <property type="entry name" value="TetR_N"/>
    <property type="match status" value="1"/>
</dbReference>
<evidence type="ECO:0000256" key="2">
    <source>
        <dbReference type="PROSITE-ProRule" id="PRU00335"/>
    </source>
</evidence>
<dbReference type="InterPro" id="IPR009057">
    <property type="entry name" value="Homeodomain-like_sf"/>
</dbReference>
<dbReference type="PRINTS" id="PR00455">
    <property type="entry name" value="HTHTETR"/>
</dbReference>
<dbReference type="SUPFAM" id="SSF46689">
    <property type="entry name" value="Homeodomain-like"/>
    <property type="match status" value="1"/>
</dbReference>
<dbReference type="STRING" id="1121400.SAMN02746065_1222"/>
<evidence type="ECO:0000313" key="5">
    <source>
        <dbReference type="Proteomes" id="UP000192418"/>
    </source>
</evidence>
<dbReference type="Gene3D" id="1.10.357.10">
    <property type="entry name" value="Tetracycline Repressor, domain 2"/>
    <property type="match status" value="1"/>
</dbReference>
<evidence type="ECO:0000313" key="4">
    <source>
        <dbReference type="EMBL" id="SMD02241.1"/>
    </source>
</evidence>
<dbReference type="PANTHER" id="PTHR43479">
    <property type="entry name" value="ACREF/ENVCD OPERON REPRESSOR-RELATED"/>
    <property type="match status" value="1"/>
</dbReference>
<name>A0A1W2DXL8_9BACT</name>
<protein>
    <submittedName>
        <fullName evidence="4">Transcriptional regulator, TetR family</fullName>
    </submittedName>
</protein>
<dbReference type="PANTHER" id="PTHR43479:SF11">
    <property type="entry name" value="ACREF_ENVCD OPERON REPRESSOR-RELATED"/>
    <property type="match status" value="1"/>
</dbReference>
<dbReference type="GO" id="GO:0003677">
    <property type="term" value="F:DNA binding"/>
    <property type="evidence" value="ECO:0007669"/>
    <property type="project" value="UniProtKB-UniRule"/>
</dbReference>
<evidence type="ECO:0000256" key="1">
    <source>
        <dbReference type="ARBA" id="ARBA00023125"/>
    </source>
</evidence>
<reference evidence="4 5" key="1">
    <citation type="submission" date="2017-04" db="EMBL/GenBank/DDBJ databases">
        <authorList>
            <person name="Afonso C.L."/>
            <person name="Miller P.J."/>
            <person name="Scott M.A."/>
            <person name="Spackman E."/>
            <person name="Goraichik I."/>
            <person name="Dimitrov K.M."/>
            <person name="Suarez D.L."/>
            <person name="Swayne D.E."/>
        </authorList>
    </citation>
    <scope>NUCLEOTIDE SEQUENCE [LARGE SCALE GENOMIC DNA]</scope>
    <source>
        <strain evidence="4 5">DSM 3385</strain>
    </source>
</reference>
<feature type="domain" description="HTH tetR-type" evidence="3">
    <location>
        <begin position="8"/>
        <end position="68"/>
    </location>
</feature>
<evidence type="ECO:0000259" key="3">
    <source>
        <dbReference type="PROSITE" id="PS50977"/>
    </source>
</evidence>